<dbReference type="GO" id="GO:0007155">
    <property type="term" value="P:cell adhesion"/>
    <property type="evidence" value="ECO:0007669"/>
    <property type="project" value="InterPro"/>
</dbReference>
<feature type="disulfide bond" evidence="1">
    <location>
        <begin position="668"/>
        <end position="695"/>
    </location>
</feature>
<gene>
    <name evidence="4" type="ORF">BLA29_001763</name>
</gene>
<dbReference type="CDD" id="cd00110">
    <property type="entry name" value="LamG"/>
    <property type="match status" value="4"/>
</dbReference>
<evidence type="ECO:0000256" key="1">
    <source>
        <dbReference type="PROSITE-ProRule" id="PRU00122"/>
    </source>
</evidence>
<dbReference type="Pfam" id="PF06009">
    <property type="entry name" value="Laminin_II"/>
    <property type="match status" value="1"/>
</dbReference>
<dbReference type="Pfam" id="PF02210">
    <property type="entry name" value="Laminin_G_2"/>
    <property type="match status" value="4"/>
</dbReference>
<accession>A0A1Y3B7Q1</accession>
<dbReference type="SMART" id="SM00282">
    <property type="entry name" value="LamG"/>
    <property type="match status" value="4"/>
</dbReference>
<dbReference type="InterPro" id="IPR010307">
    <property type="entry name" value="Laminin_dom_II"/>
</dbReference>
<feature type="domain" description="Laminin G" evidence="3">
    <location>
        <begin position="509"/>
        <end position="695"/>
    </location>
</feature>
<dbReference type="OrthoDB" id="10011303at2759"/>
<evidence type="ECO:0000259" key="3">
    <source>
        <dbReference type="PROSITE" id="PS50025"/>
    </source>
</evidence>
<dbReference type="PANTHER" id="PTHR15036">
    <property type="entry name" value="PIKACHURIN-LIKE PROTEIN"/>
    <property type="match status" value="1"/>
</dbReference>
<feature type="non-terminal residue" evidence="4">
    <location>
        <position position="1"/>
    </location>
</feature>
<feature type="domain" description="Laminin G" evidence="3">
    <location>
        <begin position="332"/>
        <end position="504"/>
    </location>
</feature>
<comment type="caution">
    <text evidence="1">Lacks conserved residue(s) required for the propagation of feature annotation.</text>
</comment>
<dbReference type="SUPFAM" id="SSF49899">
    <property type="entry name" value="Concanavalin A-like lectins/glucanases"/>
    <property type="match status" value="5"/>
</dbReference>
<organism evidence="4 5">
    <name type="scientific">Euroglyphus maynei</name>
    <name type="common">Mayne's house dust mite</name>
    <dbReference type="NCBI Taxonomy" id="6958"/>
    <lineage>
        <taxon>Eukaryota</taxon>
        <taxon>Metazoa</taxon>
        <taxon>Ecdysozoa</taxon>
        <taxon>Arthropoda</taxon>
        <taxon>Chelicerata</taxon>
        <taxon>Arachnida</taxon>
        <taxon>Acari</taxon>
        <taxon>Acariformes</taxon>
        <taxon>Sarcoptiformes</taxon>
        <taxon>Astigmata</taxon>
        <taxon>Psoroptidia</taxon>
        <taxon>Analgoidea</taxon>
        <taxon>Pyroglyphidae</taxon>
        <taxon>Pyroglyphinae</taxon>
        <taxon>Euroglyphus</taxon>
    </lineage>
</organism>
<dbReference type="PANTHER" id="PTHR15036:SF67">
    <property type="entry name" value="LAMININ SUBUNIT ALPHA-LIKE PROTEIN"/>
    <property type="match status" value="1"/>
</dbReference>
<keyword evidence="2" id="KW-0175">Coiled coil</keyword>
<evidence type="ECO:0000313" key="5">
    <source>
        <dbReference type="Proteomes" id="UP000194236"/>
    </source>
</evidence>
<dbReference type="AlphaFoldDB" id="A0A1Y3B7Q1"/>
<feature type="domain" description="Laminin G" evidence="3">
    <location>
        <begin position="749"/>
        <end position="933"/>
    </location>
</feature>
<name>A0A1Y3B7Q1_EURMA</name>
<evidence type="ECO:0000313" key="4">
    <source>
        <dbReference type="EMBL" id="OTF75265.1"/>
    </source>
</evidence>
<proteinExistence type="predicted"/>
<feature type="coiled-coil region" evidence="2">
    <location>
        <begin position="16"/>
        <end position="43"/>
    </location>
</feature>
<dbReference type="EMBL" id="MUJZ01042785">
    <property type="protein sequence ID" value="OTF75265.1"/>
    <property type="molecule type" value="Genomic_DNA"/>
</dbReference>
<evidence type="ECO:0000256" key="2">
    <source>
        <dbReference type="SAM" id="Coils"/>
    </source>
</evidence>
<dbReference type="PROSITE" id="PS50025">
    <property type="entry name" value="LAM_G_DOMAIN"/>
    <property type="match status" value="4"/>
</dbReference>
<protein>
    <submittedName>
        <fullName evidence="4">Paramyosin-like protein</fullName>
    </submittedName>
</protein>
<keyword evidence="1" id="KW-1015">Disulfide bond</keyword>
<keyword evidence="5" id="KW-1185">Reference proteome</keyword>
<dbReference type="InterPro" id="IPR001791">
    <property type="entry name" value="Laminin_G"/>
</dbReference>
<dbReference type="InterPro" id="IPR050372">
    <property type="entry name" value="Neurexin-related_CASP"/>
</dbReference>
<dbReference type="InterPro" id="IPR013320">
    <property type="entry name" value="ConA-like_dom_sf"/>
</dbReference>
<dbReference type="Proteomes" id="UP000194236">
    <property type="component" value="Unassembled WGS sequence"/>
</dbReference>
<feature type="non-terminal residue" evidence="4">
    <location>
        <position position="1003"/>
    </location>
</feature>
<reference evidence="4 5" key="1">
    <citation type="submission" date="2017-03" db="EMBL/GenBank/DDBJ databases">
        <title>Genome Survey of Euroglyphus maynei.</title>
        <authorList>
            <person name="Arlian L.G."/>
            <person name="Morgan M.S."/>
            <person name="Rider S.D."/>
        </authorList>
    </citation>
    <scope>NUCLEOTIDE SEQUENCE [LARGE SCALE GENOMIC DNA]</scope>
    <source>
        <strain evidence="4">Arlian Lab</strain>
        <tissue evidence="4">Whole body</tissue>
    </source>
</reference>
<comment type="caution">
    <text evidence="4">The sequence shown here is derived from an EMBL/GenBank/DDBJ whole genome shotgun (WGS) entry which is preliminary data.</text>
</comment>
<dbReference type="Gene3D" id="2.60.120.200">
    <property type="match status" value="5"/>
</dbReference>
<feature type="domain" description="Laminin G" evidence="3">
    <location>
        <begin position="119"/>
        <end position="327"/>
    </location>
</feature>
<sequence length="1003" mass="114608">YNLDSVEFERIGIDKIEKATNIVQDSERKVNNLIDSIDNLKDGSKDIKEYSDFVSDVKDSKDYVDRFQRDVERMKNISTSDEINELNNEFLKVSSIISNKIADLKKRILLARHQANNIRVGVRFEENSVLELNNPPNLVESSTYNKFTMKFKGDYPEGMLAYIGNPIDGTNELVKRDVEMDEMSKTRRKTINYDYMCLELRNGRVVLNWDLGAGNPTTIVDKQNTYDQKWHQIEVERYGRLIRLTVFTDTNSTVNNHTAPGSASVFNLDRDQSKIFIGGVPPEVQLNPAIKNRHFYGVISNVFLDNEPLGLWNAKNSYKIEGDEQANELFTENNVRFNGNSYIILARNGLNFKDTVFVSFQFKTINKNGLLFLIGNPTAKKSYFSIELNDGKVVVKYDLGSIFTKVPSEKTYNDGNWHLIKVNRELKECLITVDNSDEQSGFSMGLSTDLTTDDNIYVGGFRGMNPYYEVTKEGFDGCIKDLQIDSTQQNLNIHKESFGVTFGCSTFVRVVSFADSKAFVAFQNKTIQPHKNDDDNAADRNDIIQITFKFRTLVKSGLLLSMIPNLNNLKELDQFDKFIHVYLTEGMLILRTSNNQLLRTDSQYYNDNKWHYITINFNERTLDMDVDDINSFSIDNNNPMNFTQLKTVLVGGITTDHFDYLFSQFTGCIGDISINYEFLNFAESNFSMNADFKKCSLSINEDEILVTNFKDTTMPETFTKPPSQLNIPKIENCALAPIPQLEQDSNPDEKRFGDTLWSRYEFAISTDLAKGLENESGFQLQFKTTKADGVLFYITSQNNIDFLGLYFLNNKLHYSYDCGSGRAIAVLSTNYNDNKWHTATFSRKEKKGVLRVDNETVELSSPGITTGLNVNSPIFVGGVPKELRSQIRNHLKSADKNNYNYAMSSFVGCIRDIKVRDLEYKFKDGREYDVAPCSSQNENGHFFHYNGGYIKLFDEFRVQVEFTLIMEVKPRKPYGILAAVFGKVDYLVLYLDKGKVIFSVDNG</sequence>